<gene>
    <name evidence="2" type="ORF">PQR57_23065</name>
</gene>
<name>A0ABW9AVA7_9BURK</name>
<protein>
    <submittedName>
        <fullName evidence="2">Uncharacterized protein</fullName>
    </submittedName>
</protein>
<comment type="caution">
    <text evidence="2">The sequence shown here is derived from an EMBL/GenBank/DDBJ whole genome shotgun (WGS) entry which is preliminary data.</text>
</comment>
<dbReference type="RefSeq" id="WP_408178864.1">
    <property type="nucleotide sequence ID" value="NZ_JAQQEZ010000016.1"/>
</dbReference>
<sequence length="98" mass="11024">MGESEVKANGGRQRIKPGAVCALQNRDRQLRESPQIKTSDEAGNNHFKRFSRIFSHHERAAEMPGYNDYCCAIRLGLSAIDKWPMLHLSIGKDALTLI</sequence>
<accession>A0ABW9AVA7</accession>
<evidence type="ECO:0000313" key="2">
    <source>
        <dbReference type="EMBL" id="MFM0003893.1"/>
    </source>
</evidence>
<feature type="region of interest" description="Disordered" evidence="1">
    <location>
        <begin position="23"/>
        <end position="44"/>
    </location>
</feature>
<evidence type="ECO:0000313" key="3">
    <source>
        <dbReference type="Proteomes" id="UP001629230"/>
    </source>
</evidence>
<evidence type="ECO:0000256" key="1">
    <source>
        <dbReference type="SAM" id="MobiDB-lite"/>
    </source>
</evidence>
<dbReference type="EMBL" id="JAQQEZ010000016">
    <property type="protein sequence ID" value="MFM0003893.1"/>
    <property type="molecule type" value="Genomic_DNA"/>
</dbReference>
<reference evidence="2 3" key="1">
    <citation type="journal article" date="2024" name="Chem. Sci.">
        <title>Discovery of megapolipeptins by genome mining of a Burkholderiales bacteria collection.</title>
        <authorList>
            <person name="Paulo B.S."/>
            <person name="Recchia M.J.J."/>
            <person name="Lee S."/>
            <person name="Fergusson C.H."/>
            <person name="Romanowski S.B."/>
            <person name="Hernandez A."/>
            <person name="Krull N."/>
            <person name="Liu D.Y."/>
            <person name="Cavanagh H."/>
            <person name="Bos A."/>
            <person name="Gray C.A."/>
            <person name="Murphy B.T."/>
            <person name="Linington R.G."/>
            <person name="Eustaquio A.S."/>
        </authorList>
    </citation>
    <scope>NUCLEOTIDE SEQUENCE [LARGE SCALE GENOMIC DNA]</scope>
    <source>
        <strain evidence="2 3">RL17-350-BIC-A</strain>
    </source>
</reference>
<dbReference type="Proteomes" id="UP001629230">
    <property type="component" value="Unassembled WGS sequence"/>
</dbReference>
<keyword evidence="3" id="KW-1185">Reference proteome</keyword>
<proteinExistence type="predicted"/>
<organism evidence="2 3">
    <name type="scientific">Paraburkholderia dipogonis</name>
    <dbReference type="NCBI Taxonomy" id="1211383"/>
    <lineage>
        <taxon>Bacteria</taxon>
        <taxon>Pseudomonadati</taxon>
        <taxon>Pseudomonadota</taxon>
        <taxon>Betaproteobacteria</taxon>
        <taxon>Burkholderiales</taxon>
        <taxon>Burkholderiaceae</taxon>
        <taxon>Paraburkholderia</taxon>
    </lineage>
</organism>